<comment type="caution">
    <text evidence="3">The sequence shown here is derived from an EMBL/GenBank/DDBJ whole genome shotgun (WGS) entry which is preliminary data.</text>
</comment>
<name>A0ABR1TYL6_9PEZI</name>
<feature type="region of interest" description="Disordered" evidence="1">
    <location>
        <begin position="562"/>
        <end position="581"/>
    </location>
</feature>
<reference evidence="3 4" key="1">
    <citation type="submission" date="2023-01" db="EMBL/GenBank/DDBJ databases">
        <title>Analysis of 21 Apiospora genomes using comparative genomics revels a genus with tremendous synthesis potential of carbohydrate active enzymes and secondary metabolites.</title>
        <authorList>
            <person name="Sorensen T."/>
        </authorList>
    </citation>
    <scope>NUCLEOTIDE SEQUENCE [LARGE SCALE GENOMIC DNA]</scope>
    <source>
        <strain evidence="3 4">CBS 33761</strain>
    </source>
</reference>
<feature type="compositionally biased region" description="Low complexity" evidence="1">
    <location>
        <begin position="566"/>
        <end position="577"/>
    </location>
</feature>
<dbReference type="InterPro" id="IPR010730">
    <property type="entry name" value="HET"/>
</dbReference>
<evidence type="ECO:0000313" key="3">
    <source>
        <dbReference type="EMBL" id="KAK8051730.1"/>
    </source>
</evidence>
<evidence type="ECO:0000256" key="1">
    <source>
        <dbReference type="SAM" id="MobiDB-lite"/>
    </source>
</evidence>
<dbReference type="Proteomes" id="UP001444661">
    <property type="component" value="Unassembled WGS sequence"/>
</dbReference>
<proteinExistence type="predicted"/>
<dbReference type="InterPro" id="IPR052895">
    <property type="entry name" value="HetReg/Transcr_Mod"/>
</dbReference>
<dbReference type="EMBL" id="JAQQWK010000002">
    <property type="protein sequence ID" value="KAK8051730.1"/>
    <property type="molecule type" value="Genomic_DNA"/>
</dbReference>
<keyword evidence="4" id="KW-1185">Reference proteome</keyword>
<evidence type="ECO:0000313" key="4">
    <source>
        <dbReference type="Proteomes" id="UP001444661"/>
    </source>
</evidence>
<feature type="domain" description="Heterokaryon incompatibility" evidence="2">
    <location>
        <begin position="300"/>
        <end position="462"/>
    </location>
</feature>
<dbReference type="PANTHER" id="PTHR24148:SF64">
    <property type="entry name" value="HETEROKARYON INCOMPATIBILITY DOMAIN-CONTAINING PROTEIN"/>
    <property type="match status" value="1"/>
</dbReference>
<dbReference type="PANTHER" id="PTHR24148">
    <property type="entry name" value="ANKYRIN REPEAT DOMAIN-CONTAINING PROTEIN 39 HOMOLOG-RELATED"/>
    <property type="match status" value="1"/>
</dbReference>
<sequence length="800" mass="91690">MEPNEASEVVVRLRQWVISYYYGSKSLYLFSPEWEAFERSKWEQHSVLEAHRLVFHIPSLAEEVNMEKRRANLLLLKSQRYYPLNETLFDLCPLAVRMDQFEARATQDRMFPWKSLLESWARFQELFASNYDFRCYLSPSQRASYHLLKEWWESSYCDPYLSRMAANYFEERRNKLDVLVLTLDDAVDAKLAVSLYHASCFELFLQEFHPNKWEPYLCLFFLQNLQRLRYHAECHALTQRFSNASLFPPCSGITKSFPTVLLNKLQWTLTKLPTDHPRYLWDTEQMKTVEFESIPGHPEYICISHTWGRWRRKLAPAANIPGVGWRVPTNTRFNVKDLPKKLTHLGHRYIWIDLFCIPQDGSPEAESEINRQASIFRGCRGSIAWLNDVESWKGVQNGLRWLCLKIRHNTMRPYDSPTPGYRSVTELDLAAATLAAQSPSELSQSQSIEPISWFSSLWTLQEAVLCPDIALCSRDWTKLTDDWGVPIPLQSLMIFLEECNKFCVTEGPIDKSFIGAIEYGNVFIHRSPAVICTNANARYCESRNRAPAIMSALGVTEWRERRTLQSPTSSSNPPTKSRPLERLKSKLRLNKPMESLVLEMYPLQFLREAHQRYGGTFFETASIISLNDDVKECLRKRKSIGTMLPFTDKQGWYSGVLGNAEHTIVQAVDHSSVVDWRICEDGSVSMRSIGYVCSSSQDSGGTATRKDIEASIYVWCNGLPTQGPDRSDNLAAYLDSVAGMDGVVYAVQLYENCHLQHGVLLYGLADQVAGPSGQTLLKIGAFVATVPNKVDSRSVDWIVL</sequence>
<organism evidence="3 4">
    <name type="scientific">Apiospora rasikravindrae</name>
    <dbReference type="NCBI Taxonomy" id="990691"/>
    <lineage>
        <taxon>Eukaryota</taxon>
        <taxon>Fungi</taxon>
        <taxon>Dikarya</taxon>
        <taxon>Ascomycota</taxon>
        <taxon>Pezizomycotina</taxon>
        <taxon>Sordariomycetes</taxon>
        <taxon>Xylariomycetidae</taxon>
        <taxon>Amphisphaeriales</taxon>
        <taxon>Apiosporaceae</taxon>
        <taxon>Apiospora</taxon>
    </lineage>
</organism>
<dbReference type="Pfam" id="PF06985">
    <property type="entry name" value="HET"/>
    <property type="match status" value="1"/>
</dbReference>
<accession>A0ABR1TYL6</accession>
<protein>
    <recommendedName>
        <fullName evidence="2">Heterokaryon incompatibility domain-containing protein</fullName>
    </recommendedName>
</protein>
<gene>
    <name evidence="3" type="ORF">PG993_003115</name>
</gene>
<evidence type="ECO:0000259" key="2">
    <source>
        <dbReference type="Pfam" id="PF06985"/>
    </source>
</evidence>